<organism evidence="1 2">
    <name type="scientific">Meloidogyne hapla</name>
    <name type="common">Root-knot nematode worm</name>
    <dbReference type="NCBI Taxonomy" id="6305"/>
    <lineage>
        <taxon>Eukaryota</taxon>
        <taxon>Metazoa</taxon>
        <taxon>Ecdysozoa</taxon>
        <taxon>Nematoda</taxon>
        <taxon>Chromadorea</taxon>
        <taxon>Rhabditida</taxon>
        <taxon>Tylenchina</taxon>
        <taxon>Tylenchomorpha</taxon>
        <taxon>Tylenchoidea</taxon>
        <taxon>Meloidogynidae</taxon>
        <taxon>Meloidogyninae</taxon>
        <taxon>Meloidogyne</taxon>
    </lineage>
</organism>
<dbReference type="WBParaSite" id="MhA1_Contig134.frz3.gene43">
    <property type="protein sequence ID" value="MhA1_Contig134.frz3.gene43"/>
    <property type="gene ID" value="MhA1_Contig134.frz3.gene43"/>
</dbReference>
<evidence type="ECO:0000313" key="2">
    <source>
        <dbReference type="WBParaSite" id="MhA1_Contig134.frz3.gene43"/>
    </source>
</evidence>
<protein>
    <submittedName>
        <fullName evidence="2">F-box domain-containing protein</fullName>
    </submittedName>
</protein>
<dbReference type="AlphaFoldDB" id="A0A1I8B4V1"/>
<reference evidence="2" key="1">
    <citation type="submission" date="2016-11" db="UniProtKB">
        <authorList>
            <consortium name="WormBaseParasite"/>
        </authorList>
    </citation>
    <scope>IDENTIFICATION</scope>
</reference>
<sequence>MNNLSSQIKLDIFKCLKFDQLLSFQQTNRYFNKFIGDYAKELARAYFVIDIVHTLEHQYYADTYYKELNLEIVVCDLTVSDQLREKWQNAINGGIRTFLTFSESPCRAVVRLTKVLDCDPEYSVLLKLPHSPGNIKEMCIIRCWLKRLFGCIFKEAEFENIVFNPTLIKLLFEDETNPSLQFYTKQTTLRYCFADFELHAMKFVKDHLKKFKNLVLNFLCVMI</sequence>
<name>A0A1I8B4V1_MELHA</name>
<dbReference type="Proteomes" id="UP000095281">
    <property type="component" value="Unplaced"/>
</dbReference>
<evidence type="ECO:0000313" key="1">
    <source>
        <dbReference type="Proteomes" id="UP000095281"/>
    </source>
</evidence>
<proteinExistence type="predicted"/>
<accession>A0A1I8B4V1</accession>
<keyword evidence="1" id="KW-1185">Reference proteome</keyword>